<feature type="region of interest" description="Disordered" evidence="1">
    <location>
        <begin position="690"/>
        <end position="722"/>
    </location>
</feature>
<dbReference type="RefSeq" id="XP_049137601.1">
    <property type="nucleotide sequence ID" value="XM_049296377.1"/>
</dbReference>
<dbReference type="PANTHER" id="PTHR40788:SF2">
    <property type="entry name" value="CLR5 DOMAIN-CONTAINING PROTEIN"/>
    <property type="match status" value="1"/>
</dbReference>
<sequence>MSDTRPKFVKIPEGWRCKSGELERSIRPPPHDCSKCQAGYYTESEQRGYRYSYHHSISDTSAIKIASTYVKALQESRKHITNRLRSHADLLMSRWRKRSQEERRELLHKAVPELEESQWINSRYGYSDESFRFGERTAQRRRQLLVPWLNVEVLKTSPAVLFALLHYRTLYPPEDFAALDCHQMESSWACGYFDVEFSAKCVVMSGPQYGDVVDWKAQQAHTGYTLGFPRARLVLEAQTFLMQILSRITDNILEGANAASASAGTDKWRDLTSIGFRHPGEKELWSPYTNLAFSRPPKLDMDYILSMAQTRKEEAIDYLINLQCDPGYLRRQIKGLFSTTLYRAADTEYAAAMVADHIYMEYHRYFWWYWIEVECKHVRDLRDKFSDSTHPGQSIPPKYDLALGALELLLNDQGIERTARFKCLIPWSPGQEKYYKLPKRPGVSLETILSGVSRDSNPYTKEALEEDPLDWCLHQMLAKPDNQTHIDHAILFAMIDDHLAKNDRKEAARLNEFLLREMADISALHESLTSLRLNRPRNTSREFEDVFRTEKRGIWSYMKDNKPKEHSWQELKKLGKPLVDGFYKGKAPSGVKNKAWLQQSQTMRGFVEGFFKEVENVIRKDLERIGLEAETIEETLSVVLVQNKPEYLEAIAREEEEIMAKITEAEKPAPDTFLDRSTATEGIIRADLVQTTQREKVKTRPDNSSSSSQSVDDPESPDIATLSIEPVTRLRVSPRTLGVVHLMYPDAQTKPRNITWDDFVYALCDAGFVASNNGGSAVRFERGSRGGSGDKGAIIFHKPHPVLKIDPVMLHGMGRRLTKWFGWTRDSFAA</sequence>
<dbReference type="PANTHER" id="PTHR40788">
    <property type="entry name" value="CLR5 DOMAIN-CONTAINING PROTEIN-RELATED"/>
    <property type="match status" value="1"/>
</dbReference>
<dbReference type="EMBL" id="CP019472">
    <property type="protein sequence ID" value="UQC75958.1"/>
    <property type="molecule type" value="Genomic_DNA"/>
</dbReference>
<reference evidence="2" key="1">
    <citation type="journal article" date="2021" name="Mol. Plant Microbe Interact.">
        <title>Complete Genome Sequence of the Plant-Pathogenic Fungus Colletotrichum lupini.</title>
        <authorList>
            <person name="Baroncelli R."/>
            <person name="Pensec F."/>
            <person name="Da Lio D."/>
            <person name="Boufleur T."/>
            <person name="Vicente I."/>
            <person name="Sarrocco S."/>
            <person name="Picot A."/>
            <person name="Baraldi E."/>
            <person name="Sukno S."/>
            <person name="Thon M."/>
            <person name="Le Floch G."/>
        </authorList>
    </citation>
    <scope>NUCLEOTIDE SEQUENCE</scope>
    <source>
        <strain evidence="2">IMI 504893</strain>
    </source>
</reference>
<dbReference type="KEGG" id="clup:CLUP02_17467"/>
<keyword evidence="3" id="KW-1185">Reference proteome</keyword>
<evidence type="ECO:0000313" key="2">
    <source>
        <dbReference type="EMBL" id="UQC75958.1"/>
    </source>
</evidence>
<dbReference type="Proteomes" id="UP000830671">
    <property type="component" value="Chromosome 10"/>
</dbReference>
<dbReference type="GeneID" id="73351387"/>
<evidence type="ECO:0000256" key="1">
    <source>
        <dbReference type="SAM" id="MobiDB-lite"/>
    </source>
</evidence>
<organism evidence="2 3">
    <name type="scientific">Colletotrichum lupini</name>
    <dbReference type="NCBI Taxonomy" id="145971"/>
    <lineage>
        <taxon>Eukaryota</taxon>
        <taxon>Fungi</taxon>
        <taxon>Dikarya</taxon>
        <taxon>Ascomycota</taxon>
        <taxon>Pezizomycotina</taxon>
        <taxon>Sordariomycetes</taxon>
        <taxon>Hypocreomycetidae</taxon>
        <taxon>Glomerellales</taxon>
        <taxon>Glomerellaceae</taxon>
        <taxon>Colletotrichum</taxon>
        <taxon>Colletotrichum acutatum species complex</taxon>
    </lineage>
</organism>
<name>A0A9Q8SF64_9PEZI</name>
<accession>A0A9Q8SF64</accession>
<gene>
    <name evidence="2" type="ORF">CLUP02_17467</name>
</gene>
<protein>
    <submittedName>
        <fullName evidence="2">Uncharacterized protein</fullName>
    </submittedName>
</protein>
<feature type="compositionally biased region" description="Low complexity" evidence="1">
    <location>
        <begin position="702"/>
        <end position="711"/>
    </location>
</feature>
<evidence type="ECO:0000313" key="3">
    <source>
        <dbReference type="Proteomes" id="UP000830671"/>
    </source>
</evidence>
<proteinExistence type="predicted"/>
<dbReference type="AlphaFoldDB" id="A0A9Q8SF64"/>